<keyword evidence="4 6" id="KW-1005">Bacterial flagellum biogenesis</keyword>
<name>A0A0U9HDZ3_9FIRM</name>
<dbReference type="InterPro" id="IPR003713">
    <property type="entry name" value="FliS"/>
</dbReference>
<organism evidence="7">
    <name type="scientific">Tepidanaerobacter syntrophicus</name>
    <dbReference type="NCBI Taxonomy" id="224999"/>
    <lineage>
        <taxon>Bacteria</taxon>
        <taxon>Bacillati</taxon>
        <taxon>Bacillota</taxon>
        <taxon>Clostridia</taxon>
        <taxon>Thermosediminibacterales</taxon>
        <taxon>Tepidanaerobacteraceae</taxon>
        <taxon>Tepidanaerobacter</taxon>
    </lineage>
</organism>
<dbReference type="PANTHER" id="PTHR34773">
    <property type="entry name" value="FLAGELLAR SECRETION CHAPERONE FLIS"/>
    <property type="match status" value="1"/>
</dbReference>
<dbReference type="Gene3D" id="1.20.120.340">
    <property type="entry name" value="Flagellar protein FliS"/>
    <property type="match status" value="1"/>
</dbReference>
<dbReference type="STRING" id="224999.GCA_001485475_00329"/>
<dbReference type="GO" id="GO:0044780">
    <property type="term" value="P:bacterial-type flagellum assembly"/>
    <property type="evidence" value="ECO:0007669"/>
    <property type="project" value="InterPro"/>
</dbReference>
<dbReference type="InterPro" id="IPR036584">
    <property type="entry name" value="FliS_sf"/>
</dbReference>
<dbReference type="GO" id="GO:0005829">
    <property type="term" value="C:cytosol"/>
    <property type="evidence" value="ECO:0007669"/>
    <property type="project" value="UniProtKB-SubCell"/>
</dbReference>
<keyword evidence="7" id="KW-0969">Cilium</keyword>
<evidence type="ECO:0000256" key="5">
    <source>
        <dbReference type="ARBA" id="ARBA00023186"/>
    </source>
</evidence>
<dbReference type="Pfam" id="PF02561">
    <property type="entry name" value="FliS"/>
    <property type="match status" value="1"/>
</dbReference>
<proteinExistence type="inferred from homology"/>
<comment type="subcellular location">
    <subcellularLocation>
        <location evidence="1 6">Cytoplasm</location>
        <location evidence="1 6">Cytosol</location>
    </subcellularLocation>
</comment>
<keyword evidence="5" id="KW-0143">Chaperone</keyword>
<evidence type="ECO:0000256" key="1">
    <source>
        <dbReference type="ARBA" id="ARBA00004514"/>
    </source>
</evidence>
<comment type="similarity">
    <text evidence="2 6">Belongs to the FliS family.</text>
</comment>
<evidence type="ECO:0000256" key="6">
    <source>
        <dbReference type="PIRNR" id="PIRNR039090"/>
    </source>
</evidence>
<evidence type="ECO:0000313" key="8">
    <source>
        <dbReference type="Proteomes" id="UP000062160"/>
    </source>
</evidence>
<dbReference type="Proteomes" id="UP000062160">
    <property type="component" value="Unassembled WGS sequence"/>
</dbReference>
<accession>A0A0U9HDZ3</accession>
<reference evidence="7" key="1">
    <citation type="journal article" date="2016" name="Genome Announc.">
        <title>Draft Genome Sequence of the Syntrophic Lactate-Degrading Bacterium Tepidanaerobacter syntrophicus JLT.</title>
        <authorList>
            <person name="Matsuura N."/>
            <person name="Ohashi A."/>
            <person name="Tourlousse D.M."/>
            <person name="Sekiguchi Y."/>
        </authorList>
    </citation>
    <scope>NUCLEOTIDE SEQUENCE [LARGE SCALE GENOMIC DNA]</scope>
    <source>
        <strain evidence="7">JL</strain>
    </source>
</reference>
<sequence length="126" mass="14541">MINANGYQQYRYNSIMSASPERLMIMLFEGAIKFVRLAKKAVDEKDIESANYNIARAEDIIAELEASLDMSYEVSEDLVKIYDFLYRQLIEANIKKDVNILDTVESMLTDLKDTWSEACIRLKKNA</sequence>
<keyword evidence="7" id="KW-0966">Cell projection</keyword>
<evidence type="ECO:0000313" key="7">
    <source>
        <dbReference type="EMBL" id="GAQ24347.1"/>
    </source>
</evidence>
<dbReference type="OrthoDB" id="1524959at2"/>
<dbReference type="PANTHER" id="PTHR34773:SF1">
    <property type="entry name" value="FLAGELLAR SECRETION CHAPERONE FLIS"/>
    <property type="match status" value="1"/>
</dbReference>
<keyword evidence="3 6" id="KW-0963">Cytoplasm</keyword>
<dbReference type="EMBL" id="DF976999">
    <property type="protein sequence ID" value="GAQ24347.1"/>
    <property type="molecule type" value="Genomic_DNA"/>
</dbReference>
<keyword evidence="7" id="KW-0282">Flagellum</keyword>
<keyword evidence="8" id="KW-1185">Reference proteome</keyword>
<gene>
    <name evidence="7" type="ORF">TSYNT_5173</name>
</gene>
<dbReference type="SUPFAM" id="SSF101116">
    <property type="entry name" value="Flagellar export chaperone FliS"/>
    <property type="match status" value="1"/>
</dbReference>
<evidence type="ECO:0000256" key="4">
    <source>
        <dbReference type="ARBA" id="ARBA00022795"/>
    </source>
</evidence>
<evidence type="ECO:0000256" key="3">
    <source>
        <dbReference type="ARBA" id="ARBA00022490"/>
    </source>
</evidence>
<protein>
    <recommendedName>
        <fullName evidence="6">Flagellar secretion chaperone FliS</fullName>
    </recommendedName>
</protein>
<evidence type="ECO:0000256" key="2">
    <source>
        <dbReference type="ARBA" id="ARBA00008787"/>
    </source>
</evidence>
<dbReference type="CDD" id="cd16098">
    <property type="entry name" value="FliS"/>
    <property type="match status" value="1"/>
</dbReference>
<dbReference type="GO" id="GO:0071973">
    <property type="term" value="P:bacterial-type flagellum-dependent cell motility"/>
    <property type="evidence" value="ECO:0007669"/>
    <property type="project" value="TreeGrafter"/>
</dbReference>
<dbReference type="AlphaFoldDB" id="A0A0U9HDZ3"/>
<dbReference type="RefSeq" id="WP_059031423.1">
    <property type="nucleotide sequence ID" value="NZ_BSDN01000001.1"/>
</dbReference>
<dbReference type="PIRSF" id="PIRSF039090">
    <property type="entry name" value="Flis"/>
    <property type="match status" value="1"/>
</dbReference>
<dbReference type="NCBIfam" id="TIGR00208">
    <property type="entry name" value="fliS"/>
    <property type="match status" value="1"/>
</dbReference>